<name>A0A4Y3KCL5_CELUD</name>
<feature type="chain" id="PRO_5021289257" description="Alpha-amylase" evidence="1">
    <location>
        <begin position="26"/>
        <end position="557"/>
    </location>
</feature>
<organism evidence="2 3">
    <name type="scientific">Cellulomonas uda</name>
    <dbReference type="NCBI Taxonomy" id="1714"/>
    <lineage>
        <taxon>Bacteria</taxon>
        <taxon>Bacillati</taxon>
        <taxon>Actinomycetota</taxon>
        <taxon>Actinomycetes</taxon>
        <taxon>Micrococcales</taxon>
        <taxon>Cellulomonadaceae</taxon>
        <taxon>Cellulomonas</taxon>
    </lineage>
</organism>
<keyword evidence="3" id="KW-1185">Reference proteome</keyword>
<evidence type="ECO:0000256" key="1">
    <source>
        <dbReference type="SAM" id="SignalP"/>
    </source>
</evidence>
<dbReference type="SUPFAM" id="SSF49452">
    <property type="entry name" value="Starch-binding domain-like"/>
    <property type="match status" value="1"/>
</dbReference>
<dbReference type="RefSeq" id="WP_094181337.1">
    <property type="nucleotide sequence ID" value="NZ_BJLP01000035.1"/>
</dbReference>
<reference evidence="2 3" key="1">
    <citation type="submission" date="2019-06" db="EMBL/GenBank/DDBJ databases">
        <title>Whole genome shotgun sequence of Cellulomonas uda NBRC 3747.</title>
        <authorList>
            <person name="Hosoyama A."/>
            <person name="Uohara A."/>
            <person name="Ohji S."/>
            <person name="Ichikawa N."/>
        </authorList>
    </citation>
    <scope>NUCLEOTIDE SEQUENCE [LARGE SCALE GENOMIC DNA]</scope>
    <source>
        <strain evidence="2 3">NBRC 3747</strain>
    </source>
</reference>
<dbReference type="InterPro" id="IPR013784">
    <property type="entry name" value="Carb-bd-like_fold"/>
</dbReference>
<evidence type="ECO:0008006" key="4">
    <source>
        <dbReference type="Google" id="ProtNLM"/>
    </source>
</evidence>
<proteinExistence type="predicted"/>
<keyword evidence="1" id="KW-0732">Signal</keyword>
<sequence>MLSKSAVVGVVTFALVTAATAPAAAAEDDVTYTGRVTAAGAALTGQTHVGWFEPASGDYHSVVTAPDGTYSLPVPVTASEWVLVANDEYGDPRTYAPEFVGADGQSDYAWQPLDLRPDAAQDATVDIDLDLRGSIVGTAAGFTPGRAWVDLKRADGKGYLYDAQRDVQDDGTFQFRDLVPGRYRVILQPSRGGRTATTSDVVTVRPGQEATLSMVGSKGGTVTGRLLGFGKPVAGVRVTISGDGAPADTTTDAQGRYRFSGLPAGTYRVAESGQDNGWRSGSGLVKVTVGATTTRDLTLEREGALVVRAPDQLVVLARADGTRVRELDRTRITAAPGTYYVYAASGLRWTRTLVTIRAGKVTDAGTMRPDKAFVSLRGAVTGGDTGDGAKKRTVAVCDVLCGGTDGRAATVRADGTYRVTGLVPGIAHVQAEQTGWQPGRVTARIGTASTTNLQLSLTTENARVRGVLRYRGAPVTGTVTFSRNDAPGLMRELTGGTLDTGAARLAPGTYRMTLNASAGNVLVGAPFWYDLPSALTTVTVKPGQTLDLGTVEVAFRR</sequence>
<feature type="signal peptide" evidence="1">
    <location>
        <begin position="1"/>
        <end position="25"/>
    </location>
</feature>
<dbReference type="Pfam" id="PF13620">
    <property type="entry name" value="CarboxypepD_reg"/>
    <property type="match status" value="1"/>
</dbReference>
<dbReference type="Proteomes" id="UP000315842">
    <property type="component" value="Unassembled WGS sequence"/>
</dbReference>
<dbReference type="EMBL" id="BJLP01000035">
    <property type="protein sequence ID" value="GEA81692.1"/>
    <property type="molecule type" value="Genomic_DNA"/>
</dbReference>
<dbReference type="GO" id="GO:0030246">
    <property type="term" value="F:carbohydrate binding"/>
    <property type="evidence" value="ECO:0007669"/>
    <property type="project" value="InterPro"/>
</dbReference>
<gene>
    <name evidence="2" type="ORF">CUD01_21360</name>
</gene>
<evidence type="ECO:0000313" key="2">
    <source>
        <dbReference type="EMBL" id="GEA81692.1"/>
    </source>
</evidence>
<protein>
    <recommendedName>
        <fullName evidence="4">Alpha-amylase</fullName>
    </recommendedName>
</protein>
<dbReference type="AlphaFoldDB" id="A0A4Y3KCL5"/>
<evidence type="ECO:0000313" key="3">
    <source>
        <dbReference type="Proteomes" id="UP000315842"/>
    </source>
</evidence>
<comment type="caution">
    <text evidence="2">The sequence shown here is derived from an EMBL/GenBank/DDBJ whole genome shotgun (WGS) entry which is preliminary data.</text>
</comment>
<dbReference type="Gene3D" id="2.60.40.1120">
    <property type="entry name" value="Carboxypeptidase-like, regulatory domain"/>
    <property type="match status" value="3"/>
</dbReference>
<accession>A0A4Y3KCL5</accession>